<dbReference type="GO" id="GO:0006606">
    <property type="term" value="P:protein import into nucleus"/>
    <property type="evidence" value="ECO:0007669"/>
    <property type="project" value="InterPro"/>
</dbReference>
<keyword evidence="6" id="KW-0732">Signal</keyword>
<comment type="subcellular location">
    <subcellularLocation>
        <location evidence="1">Cytoplasm</location>
    </subcellularLocation>
</comment>
<dbReference type="Proteomes" id="UP001177140">
    <property type="component" value="Unassembled WGS sequence"/>
</dbReference>
<organism evidence="7 8">
    <name type="scientific">Papaver nudicaule</name>
    <name type="common">Iceland poppy</name>
    <dbReference type="NCBI Taxonomy" id="74823"/>
    <lineage>
        <taxon>Eukaryota</taxon>
        <taxon>Viridiplantae</taxon>
        <taxon>Streptophyta</taxon>
        <taxon>Embryophyta</taxon>
        <taxon>Tracheophyta</taxon>
        <taxon>Spermatophyta</taxon>
        <taxon>Magnoliopsida</taxon>
        <taxon>Ranunculales</taxon>
        <taxon>Papaveraceae</taxon>
        <taxon>Papaveroideae</taxon>
        <taxon>Papaver</taxon>
    </lineage>
</organism>
<sequence length="118" mass="13194">MGLIDLVRTLYLPLLFVVDLVQIELLRSKSQNGKQMVQEGALTALASVADSSQEQFGKYYDAVVPHLEAILLNATDKSNRTLRAKSLQCISLVGMAVWKDKFRDDAKQLCLSYYGQLN</sequence>
<name>A0AA42AWQ8_PAPNU</name>
<dbReference type="InterPro" id="IPR040122">
    <property type="entry name" value="Importin_beta"/>
</dbReference>
<dbReference type="PANTHER" id="PTHR10527">
    <property type="entry name" value="IMPORTIN BETA"/>
    <property type="match status" value="1"/>
</dbReference>
<evidence type="ECO:0000256" key="5">
    <source>
        <dbReference type="ARBA" id="ARBA00022927"/>
    </source>
</evidence>
<keyword evidence="3" id="KW-0963">Cytoplasm</keyword>
<keyword evidence="8" id="KW-1185">Reference proteome</keyword>
<evidence type="ECO:0000256" key="3">
    <source>
        <dbReference type="ARBA" id="ARBA00022490"/>
    </source>
</evidence>
<comment type="caution">
    <text evidence="7">The sequence shown here is derived from an EMBL/GenBank/DDBJ whole genome shotgun (WGS) entry which is preliminary data.</text>
</comment>
<keyword evidence="2" id="KW-0813">Transport</keyword>
<gene>
    <name evidence="7" type="ORF">MKW94_024470</name>
</gene>
<dbReference type="SUPFAM" id="SSF48371">
    <property type="entry name" value="ARM repeat"/>
    <property type="match status" value="1"/>
</dbReference>
<feature type="chain" id="PRO_5041338994" evidence="6">
    <location>
        <begin position="24"/>
        <end position="118"/>
    </location>
</feature>
<evidence type="ECO:0000256" key="6">
    <source>
        <dbReference type="SAM" id="SignalP"/>
    </source>
</evidence>
<keyword evidence="5" id="KW-0653">Protein transport</keyword>
<evidence type="ECO:0000256" key="4">
    <source>
        <dbReference type="ARBA" id="ARBA00022737"/>
    </source>
</evidence>
<dbReference type="GO" id="GO:0005737">
    <property type="term" value="C:cytoplasm"/>
    <property type="evidence" value="ECO:0007669"/>
    <property type="project" value="UniProtKB-SubCell"/>
</dbReference>
<evidence type="ECO:0000313" key="7">
    <source>
        <dbReference type="EMBL" id="MCL7043302.1"/>
    </source>
</evidence>
<reference evidence="7" key="1">
    <citation type="submission" date="2022-03" db="EMBL/GenBank/DDBJ databases">
        <title>A functionally conserved STORR gene fusion in Papaver species that diverged 16.8 million years ago.</title>
        <authorList>
            <person name="Catania T."/>
        </authorList>
    </citation>
    <scope>NUCLEOTIDE SEQUENCE</scope>
    <source>
        <strain evidence="7">S-191538</strain>
    </source>
</reference>
<dbReference type="EMBL" id="JAJJMA010245140">
    <property type="protein sequence ID" value="MCL7043302.1"/>
    <property type="molecule type" value="Genomic_DNA"/>
</dbReference>
<evidence type="ECO:0000256" key="1">
    <source>
        <dbReference type="ARBA" id="ARBA00004496"/>
    </source>
</evidence>
<dbReference type="Gene3D" id="1.25.10.10">
    <property type="entry name" value="Leucine-rich Repeat Variant"/>
    <property type="match status" value="1"/>
</dbReference>
<evidence type="ECO:0000256" key="2">
    <source>
        <dbReference type="ARBA" id="ARBA00022448"/>
    </source>
</evidence>
<protein>
    <submittedName>
        <fullName evidence="7">Uncharacterized protein</fullName>
    </submittedName>
</protein>
<dbReference type="InterPro" id="IPR016024">
    <property type="entry name" value="ARM-type_fold"/>
</dbReference>
<proteinExistence type="predicted"/>
<dbReference type="InterPro" id="IPR011989">
    <property type="entry name" value="ARM-like"/>
</dbReference>
<dbReference type="AlphaFoldDB" id="A0AA42AWQ8"/>
<keyword evidence="4" id="KW-0677">Repeat</keyword>
<evidence type="ECO:0000313" key="8">
    <source>
        <dbReference type="Proteomes" id="UP001177140"/>
    </source>
</evidence>
<accession>A0AA42AWQ8</accession>
<feature type="signal peptide" evidence="6">
    <location>
        <begin position="1"/>
        <end position="23"/>
    </location>
</feature>